<dbReference type="Proteomes" id="UP000663929">
    <property type="component" value="Chromosome"/>
</dbReference>
<evidence type="ECO:0000256" key="2">
    <source>
        <dbReference type="ARBA" id="ARBA00023125"/>
    </source>
</evidence>
<dbReference type="PRINTS" id="PR00033">
    <property type="entry name" value="HTHASNC"/>
</dbReference>
<evidence type="ECO:0000313" key="5">
    <source>
        <dbReference type="EMBL" id="QTD52373.1"/>
    </source>
</evidence>
<gene>
    <name evidence="5" type="ORF">J3U87_07860</name>
</gene>
<dbReference type="SUPFAM" id="SSF54909">
    <property type="entry name" value="Dimeric alpha+beta barrel"/>
    <property type="match status" value="1"/>
</dbReference>
<dbReference type="InterPro" id="IPR019887">
    <property type="entry name" value="Tscrpt_reg_AsnC/Lrp_C"/>
</dbReference>
<dbReference type="InterPro" id="IPR011008">
    <property type="entry name" value="Dimeric_a/b-barrel"/>
</dbReference>
<dbReference type="PANTHER" id="PTHR30154:SF34">
    <property type="entry name" value="TRANSCRIPTIONAL REGULATOR AZLB"/>
    <property type="match status" value="1"/>
</dbReference>
<dbReference type="RefSeq" id="WP_237382481.1">
    <property type="nucleotide sequence ID" value="NZ_CP071793.1"/>
</dbReference>
<name>A0A8A4TS83_SULCO</name>
<protein>
    <submittedName>
        <fullName evidence="5">Lrp/AsnC family transcriptional regulator</fullName>
    </submittedName>
</protein>
<organism evidence="5 6">
    <name type="scientific">Sulfidibacter corallicola</name>
    <dbReference type="NCBI Taxonomy" id="2818388"/>
    <lineage>
        <taxon>Bacteria</taxon>
        <taxon>Pseudomonadati</taxon>
        <taxon>Acidobacteriota</taxon>
        <taxon>Holophagae</taxon>
        <taxon>Acanthopleuribacterales</taxon>
        <taxon>Acanthopleuribacteraceae</taxon>
        <taxon>Sulfidibacter</taxon>
    </lineage>
</organism>
<dbReference type="EMBL" id="CP071793">
    <property type="protein sequence ID" value="QTD52373.1"/>
    <property type="molecule type" value="Genomic_DNA"/>
</dbReference>
<dbReference type="AlphaFoldDB" id="A0A8A4TS83"/>
<dbReference type="Pfam" id="PF13412">
    <property type="entry name" value="HTH_24"/>
    <property type="match status" value="1"/>
</dbReference>
<dbReference type="GO" id="GO:0006355">
    <property type="term" value="P:regulation of DNA-templated transcription"/>
    <property type="evidence" value="ECO:0007669"/>
    <property type="project" value="UniProtKB-ARBA"/>
</dbReference>
<dbReference type="InterPro" id="IPR011991">
    <property type="entry name" value="ArsR-like_HTH"/>
</dbReference>
<dbReference type="InterPro" id="IPR036388">
    <property type="entry name" value="WH-like_DNA-bd_sf"/>
</dbReference>
<dbReference type="CDD" id="cd00090">
    <property type="entry name" value="HTH_ARSR"/>
    <property type="match status" value="1"/>
</dbReference>
<dbReference type="GO" id="GO:0043565">
    <property type="term" value="F:sequence-specific DNA binding"/>
    <property type="evidence" value="ECO:0007669"/>
    <property type="project" value="InterPro"/>
</dbReference>
<evidence type="ECO:0000256" key="3">
    <source>
        <dbReference type="ARBA" id="ARBA00023163"/>
    </source>
</evidence>
<proteinExistence type="predicted"/>
<dbReference type="KEGG" id="scor:J3U87_07860"/>
<sequence>MTINKEKVKLDDIDLQILRNLQVNGRMTNAKLAAKVGLSAPPMLERVKKLERSGIIKGYRAILDAKLLEQDFFVFVALNLNVSELANVAQFELKLAAMEEVMECHHIAGDIDFLLKVNVKDQEDYKQFVIENLAKIDGINRIHSWVVLSTVKDSTELCIDDSKKNK</sequence>
<dbReference type="Gene3D" id="1.10.10.10">
    <property type="entry name" value="Winged helix-like DNA-binding domain superfamily/Winged helix DNA-binding domain"/>
    <property type="match status" value="1"/>
</dbReference>
<keyword evidence="1" id="KW-0805">Transcription regulation</keyword>
<dbReference type="SUPFAM" id="SSF46785">
    <property type="entry name" value="Winged helix' DNA-binding domain"/>
    <property type="match status" value="1"/>
</dbReference>
<dbReference type="Gene3D" id="3.30.70.920">
    <property type="match status" value="1"/>
</dbReference>
<reference evidence="5" key="1">
    <citation type="submission" date="2021-03" db="EMBL/GenBank/DDBJ databases">
        <title>Acanthopleuribacteraceae sp. M133.</title>
        <authorList>
            <person name="Wang G."/>
        </authorList>
    </citation>
    <scope>NUCLEOTIDE SEQUENCE</scope>
    <source>
        <strain evidence="5">M133</strain>
    </source>
</reference>
<keyword evidence="2" id="KW-0238">DNA-binding</keyword>
<keyword evidence="3" id="KW-0804">Transcription</keyword>
<dbReference type="PROSITE" id="PS50956">
    <property type="entry name" value="HTH_ASNC_2"/>
    <property type="match status" value="1"/>
</dbReference>
<evidence type="ECO:0000259" key="4">
    <source>
        <dbReference type="PROSITE" id="PS50956"/>
    </source>
</evidence>
<dbReference type="SMART" id="SM00344">
    <property type="entry name" value="HTH_ASNC"/>
    <property type="match status" value="1"/>
</dbReference>
<dbReference type="GO" id="GO:0043200">
    <property type="term" value="P:response to amino acid"/>
    <property type="evidence" value="ECO:0007669"/>
    <property type="project" value="TreeGrafter"/>
</dbReference>
<dbReference type="GO" id="GO:0005829">
    <property type="term" value="C:cytosol"/>
    <property type="evidence" value="ECO:0007669"/>
    <property type="project" value="TreeGrafter"/>
</dbReference>
<accession>A0A8A4TS83</accession>
<feature type="domain" description="HTH asnC-type" evidence="4">
    <location>
        <begin position="10"/>
        <end position="81"/>
    </location>
</feature>
<evidence type="ECO:0000313" key="6">
    <source>
        <dbReference type="Proteomes" id="UP000663929"/>
    </source>
</evidence>
<dbReference type="InterPro" id="IPR019888">
    <property type="entry name" value="Tscrpt_reg_AsnC-like"/>
</dbReference>
<evidence type="ECO:0000256" key="1">
    <source>
        <dbReference type="ARBA" id="ARBA00023015"/>
    </source>
</evidence>
<dbReference type="Pfam" id="PF01037">
    <property type="entry name" value="AsnC_trans_reg"/>
    <property type="match status" value="1"/>
</dbReference>
<dbReference type="InterPro" id="IPR000485">
    <property type="entry name" value="AsnC-type_HTH_dom"/>
</dbReference>
<dbReference type="PANTHER" id="PTHR30154">
    <property type="entry name" value="LEUCINE-RESPONSIVE REGULATORY PROTEIN"/>
    <property type="match status" value="1"/>
</dbReference>
<keyword evidence="6" id="KW-1185">Reference proteome</keyword>
<dbReference type="InterPro" id="IPR036390">
    <property type="entry name" value="WH_DNA-bd_sf"/>
</dbReference>